<dbReference type="GO" id="GO:0005536">
    <property type="term" value="F:D-glucose binding"/>
    <property type="evidence" value="ECO:0007669"/>
    <property type="project" value="InterPro"/>
</dbReference>
<dbReference type="AlphaFoldDB" id="A0A1G7IYU4"/>
<evidence type="ECO:0000313" key="4">
    <source>
        <dbReference type="EMBL" id="SDF17785.1"/>
    </source>
</evidence>
<dbReference type="OrthoDB" id="257751at2"/>
<dbReference type="InterPro" id="IPR043129">
    <property type="entry name" value="ATPase_NBD"/>
</dbReference>
<dbReference type="Gene3D" id="3.40.367.20">
    <property type="match status" value="1"/>
</dbReference>
<dbReference type="PANTHER" id="PTHR47690:SF1">
    <property type="entry name" value="GLUCOKINASE"/>
    <property type="match status" value="1"/>
</dbReference>
<gene>
    <name evidence="4" type="ORF">SAMN05192586_102122</name>
</gene>
<dbReference type="SUPFAM" id="SSF53067">
    <property type="entry name" value="Actin-like ATPase domain"/>
    <property type="match status" value="1"/>
</dbReference>
<dbReference type="EMBL" id="FNBX01000002">
    <property type="protein sequence ID" value="SDF17785.1"/>
    <property type="molecule type" value="Genomic_DNA"/>
</dbReference>
<protein>
    <submittedName>
        <fullName evidence="4">Glucokinase</fullName>
    </submittedName>
</protein>
<dbReference type="PANTHER" id="PTHR47690">
    <property type="entry name" value="GLUCOKINASE"/>
    <property type="match status" value="1"/>
</dbReference>
<evidence type="ECO:0000313" key="5">
    <source>
        <dbReference type="Proteomes" id="UP000199355"/>
    </source>
</evidence>
<comment type="similarity">
    <text evidence="3">Belongs to the bacterial glucokinase family.</text>
</comment>
<organism evidence="4 5">
    <name type="scientific">Desulfovibrio legallii</name>
    <dbReference type="NCBI Taxonomy" id="571438"/>
    <lineage>
        <taxon>Bacteria</taxon>
        <taxon>Pseudomonadati</taxon>
        <taxon>Thermodesulfobacteriota</taxon>
        <taxon>Desulfovibrionia</taxon>
        <taxon>Desulfovibrionales</taxon>
        <taxon>Desulfovibrionaceae</taxon>
        <taxon>Desulfovibrio</taxon>
    </lineage>
</organism>
<evidence type="ECO:0000256" key="2">
    <source>
        <dbReference type="ARBA" id="ARBA00022777"/>
    </source>
</evidence>
<dbReference type="Gene3D" id="3.30.420.40">
    <property type="match status" value="1"/>
</dbReference>
<evidence type="ECO:0000256" key="3">
    <source>
        <dbReference type="RuleBase" id="RU004046"/>
    </source>
</evidence>
<dbReference type="InterPro" id="IPR003836">
    <property type="entry name" value="Glucokinase"/>
</dbReference>
<accession>A0A1G7IYU4</accession>
<keyword evidence="5" id="KW-1185">Reference proteome</keyword>
<name>A0A1G7IYU4_9BACT</name>
<dbReference type="RefSeq" id="WP_092152664.1">
    <property type="nucleotide sequence ID" value="NZ_FNBX01000002.1"/>
</dbReference>
<reference evidence="5" key="1">
    <citation type="submission" date="2016-10" db="EMBL/GenBank/DDBJ databases">
        <authorList>
            <person name="Varghese N."/>
            <person name="Submissions S."/>
        </authorList>
    </citation>
    <scope>NUCLEOTIDE SEQUENCE [LARGE SCALE GENOMIC DNA]</scope>
    <source>
        <strain evidence="5">KHC7</strain>
    </source>
</reference>
<dbReference type="GO" id="GO:0004340">
    <property type="term" value="F:glucokinase activity"/>
    <property type="evidence" value="ECO:0007669"/>
    <property type="project" value="InterPro"/>
</dbReference>
<dbReference type="GO" id="GO:0005829">
    <property type="term" value="C:cytosol"/>
    <property type="evidence" value="ECO:0007669"/>
    <property type="project" value="TreeGrafter"/>
</dbReference>
<dbReference type="STRING" id="571438.SAMN05192586_102122"/>
<dbReference type="Proteomes" id="UP000199355">
    <property type="component" value="Unassembled WGS sequence"/>
</dbReference>
<keyword evidence="2 4" id="KW-0418">Kinase</keyword>
<evidence type="ECO:0000256" key="1">
    <source>
        <dbReference type="ARBA" id="ARBA00022679"/>
    </source>
</evidence>
<dbReference type="InterPro" id="IPR050201">
    <property type="entry name" value="Bacterial_glucokinase"/>
</dbReference>
<dbReference type="CDD" id="cd24008">
    <property type="entry name" value="ASKHA_NBD_GLK"/>
    <property type="match status" value="1"/>
</dbReference>
<dbReference type="GO" id="GO:0005524">
    <property type="term" value="F:ATP binding"/>
    <property type="evidence" value="ECO:0007669"/>
    <property type="project" value="InterPro"/>
</dbReference>
<keyword evidence="1" id="KW-0808">Transferase</keyword>
<dbReference type="GO" id="GO:0006096">
    <property type="term" value="P:glycolytic process"/>
    <property type="evidence" value="ECO:0007669"/>
    <property type="project" value="InterPro"/>
</dbReference>
<proteinExistence type="inferred from homology"/>
<dbReference type="Pfam" id="PF02685">
    <property type="entry name" value="Glucokinase"/>
    <property type="match status" value="1"/>
</dbReference>
<sequence>MARQRILAADIGGTNARFGCFSFEDGALRLERASWMPSAGLHDTEAALLALQKRLDLGIRRDDVLAMAVAGPVAAGRGCLTNGALRLDMAEARRLFGLRRCLLCNDFAAAALATLTPPGQSARLAAGEALPEAAGAARFAARAVLGAGTGLGAALLVWSGRRWLPVPSEAGHAAFPFVGRPEHDFERFLQKDLGQSWISAENVLSGLGLSQLHFFLSGAYLFPPVVGAEALSSETTTLQWYARFLARFCRNWMYAGLSLGGLWICGGIAARNPLCVTCPEFAAELSRAEPLRDLFAATPVRLMEDENSGLWGAARAGQDLVLRQEAALDQQG</sequence>